<evidence type="ECO:0000259" key="2">
    <source>
        <dbReference type="Pfam" id="PF19489"/>
    </source>
</evidence>
<dbReference type="CDD" id="cd00442">
    <property type="entry name" value="Lyz-like"/>
    <property type="match status" value="1"/>
</dbReference>
<dbReference type="Pfam" id="PF19489">
    <property type="entry name" value="SLT_4"/>
    <property type="match status" value="1"/>
</dbReference>
<dbReference type="EMBL" id="OX458332">
    <property type="protein sequence ID" value="CAI8750477.1"/>
    <property type="molecule type" value="Genomic_DNA"/>
</dbReference>
<dbReference type="RefSeq" id="WP_017364882.1">
    <property type="nucleotide sequence ID" value="NZ_OX458332.1"/>
</dbReference>
<feature type="domain" description="Transglycosylase SLT" evidence="2">
    <location>
        <begin position="6"/>
        <end position="185"/>
    </location>
</feature>
<proteinExistence type="predicted"/>
<keyword evidence="3" id="KW-0449">Lipoprotein</keyword>
<dbReference type="Gene3D" id="1.10.530.10">
    <property type="match status" value="1"/>
</dbReference>
<organism evidence="3 4">
    <name type="scientific">Methylococcus capsulatus</name>
    <dbReference type="NCBI Taxonomy" id="414"/>
    <lineage>
        <taxon>Bacteria</taxon>
        <taxon>Pseudomonadati</taxon>
        <taxon>Pseudomonadota</taxon>
        <taxon>Gammaproteobacteria</taxon>
        <taxon>Methylococcales</taxon>
        <taxon>Methylococcaceae</taxon>
        <taxon>Methylococcus</taxon>
    </lineage>
</organism>
<dbReference type="AlphaFoldDB" id="A0AA35UNX5"/>
<dbReference type="Proteomes" id="UP001158598">
    <property type="component" value="Chromosome"/>
</dbReference>
<name>A0AA35UNX5_METCP</name>
<keyword evidence="1" id="KW-0732">Signal</keyword>
<evidence type="ECO:0000256" key="1">
    <source>
        <dbReference type="SAM" id="SignalP"/>
    </source>
</evidence>
<reference evidence="3" key="1">
    <citation type="submission" date="2023-03" db="EMBL/GenBank/DDBJ databases">
        <authorList>
            <person name="Pearce D."/>
        </authorList>
    </citation>
    <scope>NUCLEOTIDE SEQUENCE</scope>
    <source>
        <strain evidence="3">Mc</strain>
    </source>
</reference>
<feature type="signal peptide" evidence="1">
    <location>
        <begin position="1"/>
        <end position="18"/>
    </location>
</feature>
<dbReference type="GeneID" id="88223030"/>
<dbReference type="PROSITE" id="PS51257">
    <property type="entry name" value="PROKAR_LIPOPROTEIN"/>
    <property type="match status" value="1"/>
</dbReference>
<evidence type="ECO:0000313" key="3">
    <source>
        <dbReference type="EMBL" id="CAI8750477.1"/>
    </source>
</evidence>
<evidence type="ECO:0000313" key="4">
    <source>
        <dbReference type="Proteomes" id="UP001158598"/>
    </source>
</evidence>
<accession>A0AA35UNX5</accession>
<sequence>MKKTFVLGLLLLAGCAAAPPRNPADICAIFTEKDDWYEGVRQAELKWGLPIPVQMAIIRHESDFVEDARPPKVRFLGIPLWHPTSAYGYGQVLDGTWELYTERSGNAGGDRDDLADVADFLGWYAHQSQNRLGVSKRDAYNLYLAYHEGWGGWQRRSYLSKPWLMNIARKVAATAQTYERQLYRCRPDREAAAD</sequence>
<gene>
    <name evidence="3" type="ORF">MCNOR_0642</name>
</gene>
<dbReference type="InterPro" id="IPR023346">
    <property type="entry name" value="Lysozyme-like_dom_sf"/>
</dbReference>
<dbReference type="InterPro" id="IPR045795">
    <property type="entry name" value="SLT_4"/>
</dbReference>
<feature type="chain" id="PRO_5041458370" evidence="1">
    <location>
        <begin position="19"/>
        <end position="194"/>
    </location>
</feature>
<dbReference type="SUPFAM" id="SSF53955">
    <property type="entry name" value="Lysozyme-like"/>
    <property type="match status" value="1"/>
</dbReference>
<protein>
    <submittedName>
        <fullName evidence="3">Lipoprotein</fullName>
    </submittedName>
</protein>